<dbReference type="HOGENOM" id="CLU_096807_0_0_11"/>
<proteinExistence type="predicted"/>
<organism evidence="1 2">
    <name type="scientific">Mycobacterium avium (strain 104)</name>
    <dbReference type="NCBI Taxonomy" id="243243"/>
    <lineage>
        <taxon>Bacteria</taxon>
        <taxon>Bacillati</taxon>
        <taxon>Actinomycetota</taxon>
        <taxon>Actinomycetes</taxon>
        <taxon>Mycobacteriales</taxon>
        <taxon>Mycobacteriaceae</taxon>
        <taxon>Mycobacterium</taxon>
        <taxon>Mycobacterium avium complex (MAC)</taxon>
    </lineage>
</organism>
<evidence type="ECO:0008006" key="3">
    <source>
        <dbReference type="Google" id="ProtNLM"/>
    </source>
</evidence>
<dbReference type="InterPro" id="IPR024524">
    <property type="entry name" value="DUF3800"/>
</dbReference>
<protein>
    <recommendedName>
        <fullName evidence="3">DUF3800 domain-containing protein</fullName>
    </recommendedName>
</protein>
<gene>
    <name evidence="1" type="ordered locus">MAV_0687</name>
</gene>
<reference evidence="1 2" key="1">
    <citation type="submission" date="2006-10" db="EMBL/GenBank/DDBJ databases">
        <authorList>
            <person name="Fleischmann R.D."/>
            <person name="Dodson R.J."/>
            <person name="Haft D.H."/>
            <person name="Merkel J.S."/>
            <person name="Nelson W.C."/>
            <person name="Fraser C.M."/>
        </authorList>
    </citation>
    <scope>NUCLEOTIDE SEQUENCE [LARGE SCALE GENOMIC DNA]</scope>
    <source>
        <strain evidence="1 2">104</strain>
    </source>
</reference>
<dbReference type="RefSeq" id="WP_011723704.1">
    <property type="nucleotide sequence ID" value="NC_008595.1"/>
</dbReference>
<dbReference type="KEGG" id="mav:MAV_0687"/>
<dbReference type="EMBL" id="CP000479">
    <property type="protein sequence ID" value="ABK66112.1"/>
    <property type="molecule type" value="Genomic_DNA"/>
</dbReference>
<dbReference type="Pfam" id="PF12686">
    <property type="entry name" value="DUF3800"/>
    <property type="match status" value="1"/>
</dbReference>
<accession>A0A0H2ZWB7</accession>
<dbReference type="AlphaFoldDB" id="A0A0H2ZWB7"/>
<name>A0A0H2ZWB7_MYCA1</name>
<evidence type="ECO:0000313" key="2">
    <source>
        <dbReference type="Proteomes" id="UP000001574"/>
    </source>
</evidence>
<evidence type="ECO:0000313" key="1">
    <source>
        <dbReference type="EMBL" id="ABK66112.1"/>
    </source>
</evidence>
<sequence>MRLAYVDETYTDDQFWVIALVIPESGAKELEVALNAVVQRAHTRFDEVDSAAELHGYPLDAGTHDWAPLRGKSQARVDIFKEAITAICGVDDVYLFRACVDLAKLSWGKNHDAHDWALKFLFEKIDREFHGKELVLAVCDDVGQREKYREAFSRFKRDGTGGNQPRTLEAFLDALHFVPSHHSRLVQAVDLASYVFRRAFIAVPSHARSAKFYKDLWNQLDNSVTHRYRIWPYS</sequence>
<dbReference type="Proteomes" id="UP000001574">
    <property type="component" value="Chromosome"/>
</dbReference>